<dbReference type="SUPFAM" id="SSF49493">
    <property type="entry name" value="HSP40/DnaJ peptide-binding domain"/>
    <property type="match status" value="2"/>
</dbReference>
<evidence type="ECO:0000313" key="4">
    <source>
        <dbReference type="Proteomes" id="UP000813463"/>
    </source>
</evidence>
<dbReference type="InterPro" id="IPR051339">
    <property type="entry name" value="DnaJ_subfamily_B"/>
</dbReference>
<feature type="region of interest" description="Disordered" evidence="2">
    <location>
        <begin position="29"/>
        <end position="58"/>
    </location>
</feature>
<dbReference type="RefSeq" id="XP_021853424.1">
    <property type="nucleotide sequence ID" value="XM_021997732.2"/>
</dbReference>
<dbReference type="GO" id="GO:0051082">
    <property type="term" value="F:unfolded protein binding"/>
    <property type="evidence" value="ECO:0000318"/>
    <property type="project" value="GO_Central"/>
</dbReference>
<dbReference type="GO" id="GO:0051087">
    <property type="term" value="F:protein-folding chaperone binding"/>
    <property type="evidence" value="ECO:0000318"/>
    <property type="project" value="GO_Central"/>
</dbReference>
<gene>
    <name evidence="5" type="primary">LOC110792618</name>
</gene>
<dbReference type="GO" id="GO:0005829">
    <property type="term" value="C:cytosol"/>
    <property type="evidence" value="ECO:0000318"/>
    <property type="project" value="GO_Central"/>
</dbReference>
<dbReference type="KEGG" id="soe:110792618"/>
<dbReference type="InterPro" id="IPR002939">
    <property type="entry name" value="DnaJ_C"/>
</dbReference>
<dbReference type="AlphaFoldDB" id="A0A9R0IPX3"/>
<feature type="domain" description="Chaperone DnaJ C-terminal" evidence="3">
    <location>
        <begin position="274"/>
        <end position="432"/>
    </location>
</feature>
<reference evidence="5" key="2">
    <citation type="submission" date="2025-08" db="UniProtKB">
        <authorList>
            <consortium name="RefSeq"/>
        </authorList>
    </citation>
    <scope>IDENTIFICATION</scope>
    <source>
        <tissue evidence="5">Leaf</tissue>
    </source>
</reference>
<keyword evidence="4" id="KW-1185">Reference proteome</keyword>
<dbReference type="FunFam" id="2.60.260.20:FF:000006">
    <property type="entry name" value="DnaJ subfamily B member 13"/>
    <property type="match status" value="1"/>
</dbReference>
<reference evidence="4" key="1">
    <citation type="journal article" date="2021" name="Nat. Commun.">
        <title>Genomic analyses provide insights into spinach domestication and the genetic basis of agronomic traits.</title>
        <authorList>
            <person name="Cai X."/>
            <person name="Sun X."/>
            <person name="Xu C."/>
            <person name="Sun H."/>
            <person name="Wang X."/>
            <person name="Ge C."/>
            <person name="Zhang Z."/>
            <person name="Wang Q."/>
            <person name="Fei Z."/>
            <person name="Jiao C."/>
            <person name="Wang Q."/>
        </authorList>
    </citation>
    <scope>NUCLEOTIDE SEQUENCE [LARGE SCALE GENOMIC DNA]</scope>
    <source>
        <strain evidence="4">cv. Varoflay</strain>
    </source>
</reference>
<dbReference type="InterPro" id="IPR008971">
    <property type="entry name" value="HSP40/DnaJ_pept-bd"/>
</dbReference>
<dbReference type="GO" id="GO:0006457">
    <property type="term" value="P:protein folding"/>
    <property type="evidence" value="ECO:0007669"/>
    <property type="project" value="InterPro"/>
</dbReference>
<evidence type="ECO:0000256" key="2">
    <source>
        <dbReference type="SAM" id="MobiDB-lite"/>
    </source>
</evidence>
<feature type="region of interest" description="Disordered" evidence="2">
    <location>
        <begin position="200"/>
        <end position="227"/>
    </location>
</feature>
<sequence length="450" mass="51600">MDDELEKSQDCYYFPGIRDFWKKYKSNAEKHQHDDHHRRRRQKPHISSINNKVKPGDDCKTIPHAFEKEFFKATHEKMQDANHLRKFQKVNKKKSGNGVEELNQMSQKHIHHNNNNNNNNKNNNYDYDNQHNNCFKSIILLSVNKKKKVPSLGSSFDLPKTQTIERVDVNMPNVRGFNSTPSFGRSRSINISKFEQGTKTYNTSNRAPTINRSVSTGRTSSFNRRYGSATNRATSIGRSTSDMAAKVRKRSVSRSGPMIMFSNSSGKLKPPATEKQLECTLEELYHGCVKHIKVSRDVFSVTGQIVNEEEVLTVNIKPGWKTGTKITFQGIPNEDRPGEYPGDIIFIVIEKHHSLFRRIDDDLDLEIEIPLVDALTGCNLHIPVLGKEKMSLEIDEVIYPGYEKMFVGQGMPNQKNPNHKGNLKVKFLVAYPDNLTDEQRSKIFRILSNH</sequence>
<dbReference type="GeneID" id="110792618"/>
<dbReference type="PANTHER" id="PTHR24078">
    <property type="entry name" value="DNAJ HOMOLOG SUBFAMILY C MEMBER"/>
    <property type="match status" value="1"/>
</dbReference>
<protein>
    <recommendedName>
        <fullName evidence="3">Chaperone DnaJ C-terminal domain-containing protein</fullName>
    </recommendedName>
</protein>
<evidence type="ECO:0000256" key="1">
    <source>
        <dbReference type="ARBA" id="ARBA00023186"/>
    </source>
</evidence>
<accession>A0A9R0IPX3</accession>
<name>A0A9R0IPX3_SPIOL</name>
<dbReference type="Gene3D" id="2.60.260.20">
    <property type="entry name" value="Urease metallochaperone UreE, N-terminal domain"/>
    <property type="match status" value="2"/>
</dbReference>
<organism evidence="4 5">
    <name type="scientific">Spinacia oleracea</name>
    <name type="common">Spinach</name>
    <dbReference type="NCBI Taxonomy" id="3562"/>
    <lineage>
        <taxon>Eukaryota</taxon>
        <taxon>Viridiplantae</taxon>
        <taxon>Streptophyta</taxon>
        <taxon>Embryophyta</taxon>
        <taxon>Tracheophyta</taxon>
        <taxon>Spermatophyta</taxon>
        <taxon>Magnoliopsida</taxon>
        <taxon>eudicotyledons</taxon>
        <taxon>Gunneridae</taxon>
        <taxon>Pentapetalae</taxon>
        <taxon>Caryophyllales</taxon>
        <taxon>Chenopodiaceae</taxon>
        <taxon>Chenopodioideae</taxon>
        <taxon>Anserineae</taxon>
        <taxon>Spinacia</taxon>
    </lineage>
</organism>
<dbReference type="FunFam" id="2.60.260.20:FF:000015">
    <property type="entry name" value="Heat shock protein 40"/>
    <property type="match status" value="1"/>
</dbReference>
<dbReference type="PANTHER" id="PTHR24078:SF574">
    <property type="entry name" value="CHAPERONE DNAJ C-TERMINAL DOMAIN-CONTAINING PROTEIN"/>
    <property type="match status" value="1"/>
</dbReference>
<dbReference type="OrthoDB" id="550424at2759"/>
<dbReference type="Pfam" id="PF01556">
    <property type="entry name" value="DnaJ_C"/>
    <property type="match status" value="1"/>
</dbReference>
<proteinExistence type="predicted"/>
<dbReference type="CDD" id="cd10747">
    <property type="entry name" value="DnaJ_C"/>
    <property type="match status" value="1"/>
</dbReference>
<evidence type="ECO:0000259" key="3">
    <source>
        <dbReference type="Pfam" id="PF01556"/>
    </source>
</evidence>
<evidence type="ECO:0000313" key="5">
    <source>
        <dbReference type="RefSeq" id="XP_021853424.1"/>
    </source>
</evidence>
<dbReference type="Proteomes" id="UP000813463">
    <property type="component" value="Chromosome 2"/>
</dbReference>
<keyword evidence="1" id="KW-0143">Chaperone</keyword>